<dbReference type="AlphaFoldDB" id="A0A1D7YE25"/>
<dbReference type="Pfam" id="PF12811">
    <property type="entry name" value="BaxI_1"/>
    <property type="match status" value="1"/>
</dbReference>
<feature type="transmembrane region" description="Helical" evidence="1">
    <location>
        <begin position="184"/>
        <end position="209"/>
    </location>
</feature>
<evidence type="ECO:0008006" key="4">
    <source>
        <dbReference type="Google" id="ProtNLM"/>
    </source>
</evidence>
<accession>A0A1D7YE25</accession>
<feature type="transmembrane region" description="Helical" evidence="1">
    <location>
        <begin position="153"/>
        <end position="172"/>
    </location>
</feature>
<dbReference type="EMBL" id="CP017248">
    <property type="protein sequence ID" value="AOR33863.1"/>
    <property type="molecule type" value="Genomic_DNA"/>
</dbReference>
<keyword evidence="1" id="KW-0812">Transmembrane</keyword>
<proteinExistence type="predicted"/>
<name>A0A1D7YE25_9ACTN</name>
<evidence type="ECO:0000313" key="2">
    <source>
        <dbReference type="EMBL" id="AOR33863.1"/>
    </source>
</evidence>
<protein>
    <recommendedName>
        <fullName evidence="4">Bax inhibitor 1 like family protein</fullName>
    </recommendedName>
</protein>
<feature type="transmembrane region" description="Helical" evidence="1">
    <location>
        <begin position="97"/>
        <end position="116"/>
    </location>
</feature>
<organism evidence="2 3">
    <name type="scientific">Streptomyces fodineus</name>
    <dbReference type="NCBI Taxonomy" id="1904616"/>
    <lineage>
        <taxon>Bacteria</taxon>
        <taxon>Bacillati</taxon>
        <taxon>Actinomycetota</taxon>
        <taxon>Actinomycetes</taxon>
        <taxon>Kitasatosporales</taxon>
        <taxon>Streptomycetaceae</taxon>
        <taxon>Streptomyces</taxon>
    </lineage>
</organism>
<feature type="transmembrane region" description="Helical" evidence="1">
    <location>
        <begin position="221"/>
        <end position="239"/>
    </location>
</feature>
<dbReference type="Proteomes" id="UP000094960">
    <property type="component" value="Chromosome"/>
</dbReference>
<evidence type="ECO:0000256" key="1">
    <source>
        <dbReference type="SAM" id="Phobius"/>
    </source>
</evidence>
<dbReference type="KEGG" id="spun:BFF78_24910"/>
<sequence length="286" mass="30378">MRSSNPVFSRRGFSRDNGYAGFNTAPQAGYAQGNPYAQNPYAQNPYAQGGVQYGAPPQAPVTTDRMTMDDVVVRSAITLGVVALGAVLAWALLPVTVVGLGLAFGAGFVAFVLAMVQSFKRTPSPALILGYAAFEGVFLGVVSEMYNSRWQGAPFQAVLGTMAVAGATLLVYKAGWIRVTARYARVGIAIAMAFMVVLAVNLLLVVLGVAQNGGLRSFGPLGALVGIVAILLGAFFLTLDFKHIEDGIAYGAPRNESWFAAFGLTVHLVWIYLEMLRLVAIFTNND</sequence>
<gene>
    <name evidence="2" type="ORF">BFF78_24910</name>
</gene>
<feature type="transmembrane region" description="Helical" evidence="1">
    <location>
        <begin position="259"/>
        <end position="282"/>
    </location>
</feature>
<keyword evidence="1" id="KW-1133">Transmembrane helix</keyword>
<dbReference type="PANTHER" id="PTHR41282">
    <property type="entry name" value="CONSERVED TRANSMEMBRANE PROTEIN-RELATED"/>
    <property type="match status" value="1"/>
</dbReference>
<dbReference type="RefSeq" id="WP_069780427.1">
    <property type="nucleotide sequence ID" value="NZ_CP017248.1"/>
</dbReference>
<reference evidence="3" key="1">
    <citation type="submission" date="2016-09" db="EMBL/GenBank/DDBJ databases">
        <title>Streptomyces puniciscabiei strain:TW1S1 Genome sequencing and assembly.</title>
        <authorList>
            <person name="Kim M.-K."/>
            <person name="Kim S.B."/>
        </authorList>
    </citation>
    <scope>NUCLEOTIDE SEQUENCE [LARGE SCALE GENOMIC DNA]</scope>
    <source>
        <strain evidence="3">TW1S1</strain>
    </source>
</reference>
<evidence type="ECO:0000313" key="3">
    <source>
        <dbReference type="Proteomes" id="UP000094960"/>
    </source>
</evidence>
<dbReference type="PIRSF" id="PIRSF009160">
    <property type="entry name" value="UCP009160"/>
    <property type="match status" value="1"/>
</dbReference>
<dbReference type="InterPro" id="IPR010539">
    <property type="entry name" value="BaxI_1-like"/>
</dbReference>
<feature type="transmembrane region" description="Helical" evidence="1">
    <location>
        <begin position="128"/>
        <end position="147"/>
    </location>
</feature>
<keyword evidence="1" id="KW-0472">Membrane</keyword>
<keyword evidence="3" id="KW-1185">Reference proteome</keyword>
<feature type="transmembrane region" description="Helical" evidence="1">
    <location>
        <begin position="71"/>
        <end position="91"/>
    </location>
</feature>
<dbReference type="PANTHER" id="PTHR41282:SF1">
    <property type="entry name" value="CONSERVED TRANSMEMBRANE PROTEIN-RELATED"/>
    <property type="match status" value="1"/>
</dbReference>